<dbReference type="GO" id="GO:0016075">
    <property type="term" value="P:rRNA catabolic process"/>
    <property type="evidence" value="ECO:0007669"/>
    <property type="project" value="TreeGrafter"/>
</dbReference>
<comment type="function">
    <text evidence="3">Toxic component of a type II toxin-antitoxin (TA) system.</text>
</comment>
<dbReference type="EC" id="3.1.-.-" evidence="3"/>
<dbReference type="PANTHER" id="PTHR33988:SF3">
    <property type="entry name" value="ENDORIBONUCLEASE TOXIN CHPB-RELATED"/>
    <property type="match status" value="1"/>
</dbReference>
<sequence>MVSYIPKRGDIIWMNFDPQSGHEQAGRRPALVLSAHEYNEILGLAQVCPITSKTKGYPFEVQLPEDLKINGVVLSDQAKSIDWKARETSFIDECPVSTLTEVLSKLLVVIDPDELLL</sequence>
<proteinExistence type="inferred from homology"/>
<keyword evidence="3" id="KW-0255">Endonuclease</keyword>
<keyword evidence="3" id="KW-0540">Nuclease</keyword>
<evidence type="ECO:0000256" key="2">
    <source>
        <dbReference type="ARBA" id="ARBA00022649"/>
    </source>
</evidence>
<comment type="similarity">
    <text evidence="1 3">Belongs to the PemK/MazF family.</text>
</comment>
<keyword evidence="5" id="KW-1185">Reference proteome</keyword>
<accession>A0A6I4W2E7</accession>
<evidence type="ECO:0000313" key="4">
    <source>
        <dbReference type="EMBL" id="MXQ54482.1"/>
    </source>
</evidence>
<comment type="caution">
    <text evidence="4">The sequence shown here is derived from an EMBL/GenBank/DDBJ whole genome shotgun (WGS) entry which is preliminary data.</text>
</comment>
<evidence type="ECO:0000256" key="3">
    <source>
        <dbReference type="PIRNR" id="PIRNR033490"/>
    </source>
</evidence>
<reference evidence="4 5" key="1">
    <citation type="submission" date="2019-12" db="EMBL/GenBank/DDBJ databases">
        <title>Whole-genome analyses of novel actinobacteria.</title>
        <authorList>
            <person name="Sahin N."/>
            <person name="Saygin H."/>
        </authorList>
    </citation>
    <scope>NUCLEOTIDE SEQUENCE [LARGE SCALE GENOMIC DNA]</scope>
    <source>
        <strain evidence="4 5">KC615</strain>
    </source>
</reference>
<dbReference type="Proteomes" id="UP000430692">
    <property type="component" value="Unassembled WGS sequence"/>
</dbReference>
<keyword evidence="2" id="KW-1277">Toxin-antitoxin system</keyword>
<dbReference type="Gene3D" id="2.30.30.110">
    <property type="match status" value="1"/>
</dbReference>
<evidence type="ECO:0000313" key="5">
    <source>
        <dbReference type="Proteomes" id="UP000430692"/>
    </source>
</evidence>
<protein>
    <recommendedName>
        <fullName evidence="3">mRNA interferase</fullName>
        <ecNumber evidence="3">3.1.-.-</ecNumber>
    </recommendedName>
</protein>
<dbReference type="PIRSF" id="PIRSF033490">
    <property type="entry name" value="MazF"/>
    <property type="match status" value="1"/>
</dbReference>
<dbReference type="InterPro" id="IPR011067">
    <property type="entry name" value="Plasmid_toxin/cell-grow_inhib"/>
</dbReference>
<dbReference type="InterPro" id="IPR003477">
    <property type="entry name" value="PemK-like"/>
</dbReference>
<dbReference type="GO" id="GO:0016787">
    <property type="term" value="F:hydrolase activity"/>
    <property type="evidence" value="ECO:0007669"/>
    <property type="project" value="UniProtKB-KW"/>
</dbReference>
<organism evidence="4 5">
    <name type="scientific">Shimazuella alba</name>
    <dbReference type="NCBI Taxonomy" id="2690964"/>
    <lineage>
        <taxon>Bacteria</taxon>
        <taxon>Bacillati</taxon>
        <taxon>Bacillota</taxon>
        <taxon>Bacilli</taxon>
        <taxon>Bacillales</taxon>
        <taxon>Thermoactinomycetaceae</taxon>
        <taxon>Shimazuella</taxon>
    </lineage>
</organism>
<dbReference type="GO" id="GO:0004521">
    <property type="term" value="F:RNA endonuclease activity"/>
    <property type="evidence" value="ECO:0007669"/>
    <property type="project" value="TreeGrafter"/>
</dbReference>
<dbReference type="EMBL" id="WUUL01000007">
    <property type="protein sequence ID" value="MXQ54482.1"/>
    <property type="molecule type" value="Genomic_DNA"/>
</dbReference>
<dbReference type="GO" id="GO:0003677">
    <property type="term" value="F:DNA binding"/>
    <property type="evidence" value="ECO:0007669"/>
    <property type="project" value="InterPro"/>
</dbReference>
<gene>
    <name evidence="4" type="primary">mazF</name>
    <name evidence="4" type="ORF">GSM42_12315</name>
</gene>
<keyword evidence="3 4" id="KW-0378">Hydrolase</keyword>
<evidence type="ECO:0000256" key="1">
    <source>
        <dbReference type="ARBA" id="ARBA00007521"/>
    </source>
</evidence>
<dbReference type="GO" id="GO:0006402">
    <property type="term" value="P:mRNA catabolic process"/>
    <property type="evidence" value="ECO:0007669"/>
    <property type="project" value="TreeGrafter"/>
</dbReference>
<dbReference type="PANTHER" id="PTHR33988">
    <property type="entry name" value="ENDORIBONUCLEASE MAZF-RELATED"/>
    <property type="match status" value="1"/>
</dbReference>
<name>A0A6I4W2E7_9BACL</name>
<dbReference type="SUPFAM" id="SSF50118">
    <property type="entry name" value="Cell growth inhibitor/plasmid maintenance toxic component"/>
    <property type="match status" value="1"/>
</dbReference>
<dbReference type="Pfam" id="PF02452">
    <property type="entry name" value="PemK_toxin"/>
    <property type="match status" value="1"/>
</dbReference>
<dbReference type="NCBIfam" id="NF007386">
    <property type="entry name" value="PRK09907.1"/>
    <property type="match status" value="1"/>
</dbReference>
<dbReference type="AlphaFoldDB" id="A0A6I4W2E7"/>